<reference evidence="6" key="2">
    <citation type="submission" date="2021-04" db="EMBL/GenBank/DDBJ databases">
        <authorList>
            <person name="Gilroy R."/>
        </authorList>
    </citation>
    <scope>NUCLEOTIDE SEQUENCE</scope>
    <source>
        <strain evidence="6">ChiHjej13B12-24818</strain>
    </source>
</reference>
<dbReference type="GO" id="GO:0003677">
    <property type="term" value="F:DNA binding"/>
    <property type="evidence" value="ECO:0007669"/>
    <property type="project" value="UniProtKB-KW"/>
</dbReference>
<keyword evidence="1" id="KW-0805">Transcription regulation</keyword>
<dbReference type="EMBL" id="DWZH01000007">
    <property type="protein sequence ID" value="HJB09087.1"/>
    <property type="molecule type" value="Genomic_DNA"/>
</dbReference>
<keyword evidence="3" id="KW-0804">Transcription</keyword>
<dbReference type="GO" id="GO:0003700">
    <property type="term" value="F:DNA-binding transcription factor activity"/>
    <property type="evidence" value="ECO:0007669"/>
    <property type="project" value="TreeGrafter"/>
</dbReference>
<dbReference type="GO" id="GO:0045892">
    <property type="term" value="P:negative regulation of DNA-templated transcription"/>
    <property type="evidence" value="ECO:0007669"/>
    <property type="project" value="TreeGrafter"/>
</dbReference>
<sequence length="265" mass="28719">MDPTSETPPATTPDRRLVGSDRVLAVLVELSRHPAGIGLEDLARIVDSPKSSVHRALASLRRAQLAEQDGRGHYVLGDEFVRMAFSHHEARPDHVRVRPLLTRLAEHFGETVHYTVLAGRSVIYRSKVDPPTGAVKLTSTVGGRNPAHATGAGKLLLSQLLITPEQVADWVQEAPLERRTPATITGADELHAELAATRRRGYGIDDQETEPGVNCLALPVYLTTPSIPSGAISVSGLTYRMPIRELIDRVEEMRAILGPLGAPVP</sequence>
<dbReference type="InterPro" id="IPR036388">
    <property type="entry name" value="WH-like_DNA-bd_sf"/>
</dbReference>
<dbReference type="InterPro" id="IPR036390">
    <property type="entry name" value="WH_DNA-bd_sf"/>
</dbReference>
<protein>
    <submittedName>
        <fullName evidence="6">IclR family transcriptional regulator</fullName>
    </submittedName>
</protein>
<feature type="domain" description="IclR-ED" evidence="5">
    <location>
        <begin position="79"/>
        <end position="265"/>
    </location>
</feature>
<keyword evidence="2" id="KW-0238">DNA-binding</keyword>
<dbReference type="SUPFAM" id="SSF46785">
    <property type="entry name" value="Winged helix' DNA-binding domain"/>
    <property type="match status" value="1"/>
</dbReference>
<dbReference type="AlphaFoldDB" id="A0A9D2LAK7"/>
<dbReference type="PANTHER" id="PTHR30136">
    <property type="entry name" value="HELIX-TURN-HELIX TRANSCRIPTIONAL REGULATOR, ICLR FAMILY"/>
    <property type="match status" value="1"/>
</dbReference>
<reference evidence="6" key="1">
    <citation type="journal article" date="2021" name="PeerJ">
        <title>Extensive microbial diversity within the chicken gut microbiome revealed by metagenomics and culture.</title>
        <authorList>
            <person name="Gilroy R."/>
            <person name="Ravi A."/>
            <person name="Getino M."/>
            <person name="Pursley I."/>
            <person name="Horton D.L."/>
            <person name="Alikhan N.F."/>
            <person name="Baker D."/>
            <person name="Gharbi K."/>
            <person name="Hall N."/>
            <person name="Watson M."/>
            <person name="Adriaenssens E.M."/>
            <person name="Foster-Nyarko E."/>
            <person name="Jarju S."/>
            <person name="Secka A."/>
            <person name="Antonio M."/>
            <person name="Oren A."/>
            <person name="Chaudhuri R.R."/>
            <person name="La Ragione R."/>
            <person name="Hildebrand F."/>
            <person name="Pallen M.J."/>
        </authorList>
    </citation>
    <scope>NUCLEOTIDE SEQUENCE</scope>
    <source>
        <strain evidence="6">ChiHjej13B12-24818</strain>
    </source>
</reference>
<dbReference type="SMART" id="SM00346">
    <property type="entry name" value="HTH_ICLR"/>
    <property type="match status" value="1"/>
</dbReference>
<dbReference type="InterPro" id="IPR005471">
    <property type="entry name" value="Tscrpt_reg_IclR_N"/>
</dbReference>
<accession>A0A9D2LAK7</accession>
<name>A0A9D2LAK7_9MICO</name>
<evidence type="ECO:0000259" key="5">
    <source>
        <dbReference type="PROSITE" id="PS51078"/>
    </source>
</evidence>
<evidence type="ECO:0000256" key="3">
    <source>
        <dbReference type="ARBA" id="ARBA00023163"/>
    </source>
</evidence>
<dbReference type="InterPro" id="IPR029016">
    <property type="entry name" value="GAF-like_dom_sf"/>
</dbReference>
<dbReference type="Gene3D" id="3.30.450.40">
    <property type="match status" value="1"/>
</dbReference>
<organism evidence="6 7">
    <name type="scientific">Candidatus Brachybacterium merdavium</name>
    <dbReference type="NCBI Taxonomy" id="2838513"/>
    <lineage>
        <taxon>Bacteria</taxon>
        <taxon>Bacillati</taxon>
        <taxon>Actinomycetota</taxon>
        <taxon>Actinomycetes</taxon>
        <taxon>Micrococcales</taxon>
        <taxon>Dermabacteraceae</taxon>
        <taxon>Brachybacterium</taxon>
    </lineage>
</organism>
<dbReference type="Gene3D" id="1.10.10.10">
    <property type="entry name" value="Winged helix-like DNA-binding domain superfamily/Winged helix DNA-binding domain"/>
    <property type="match status" value="1"/>
</dbReference>
<proteinExistence type="predicted"/>
<dbReference type="SUPFAM" id="SSF55781">
    <property type="entry name" value="GAF domain-like"/>
    <property type="match status" value="1"/>
</dbReference>
<dbReference type="PROSITE" id="PS51077">
    <property type="entry name" value="HTH_ICLR"/>
    <property type="match status" value="1"/>
</dbReference>
<evidence type="ECO:0000259" key="4">
    <source>
        <dbReference type="PROSITE" id="PS51077"/>
    </source>
</evidence>
<dbReference type="Pfam" id="PF09339">
    <property type="entry name" value="HTH_IclR"/>
    <property type="match status" value="1"/>
</dbReference>
<dbReference type="Pfam" id="PF01614">
    <property type="entry name" value="IclR_C"/>
    <property type="match status" value="1"/>
</dbReference>
<dbReference type="InterPro" id="IPR050707">
    <property type="entry name" value="HTH_MetabolicPath_Reg"/>
</dbReference>
<dbReference type="InterPro" id="IPR014757">
    <property type="entry name" value="Tscrpt_reg_IclR_C"/>
</dbReference>
<dbReference type="PROSITE" id="PS51078">
    <property type="entry name" value="ICLR_ED"/>
    <property type="match status" value="1"/>
</dbReference>
<evidence type="ECO:0000256" key="2">
    <source>
        <dbReference type="ARBA" id="ARBA00023125"/>
    </source>
</evidence>
<comment type="caution">
    <text evidence="6">The sequence shown here is derived from an EMBL/GenBank/DDBJ whole genome shotgun (WGS) entry which is preliminary data.</text>
</comment>
<evidence type="ECO:0000313" key="7">
    <source>
        <dbReference type="Proteomes" id="UP000823823"/>
    </source>
</evidence>
<dbReference type="Proteomes" id="UP000823823">
    <property type="component" value="Unassembled WGS sequence"/>
</dbReference>
<evidence type="ECO:0000313" key="6">
    <source>
        <dbReference type="EMBL" id="HJB09087.1"/>
    </source>
</evidence>
<gene>
    <name evidence="6" type="ORF">H9786_00940</name>
</gene>
<dbReference type="PANTHER" id="PTHR30136:SF24">
    <property type="entry name" value="HTH-TYPE TRANSCRIPTIONAL REPRESSOR ALLR"/>
    <property type="match status" value="1"/>
</dbReference>
<feature type="domain" description="HTH iclR-type" evidence="4">
    <location>
        <begin position="17"/>
        <end position="78"/>
    </location>
</feature>
<evidence type="ECO:0000256" key="1">
    <source>
        <dbReference type="ARBA" id="ARBA00023015"/>
    </source>
</evidence>